<keyword evidence="6 7" id="KW-0472">Membrane</keyword>
<dbReference type="PANTHER" id="PTHR33778:SF1">
    <property type="entry name" value="MAGNESIUM TRANSPORTER YHID-RELATED"/>
    <property type="match status" value="1"/>
</dbReference>
<dbReference type="PRINTS" id="PR01837">
    <property type="entry name" value="MGTCSAPBPROT"/>
</dbReference>
<organism evidence="9 10">
    <name type="scientific">Streptomonospora algeriensis</name>
    <dbReference type="NCBI Taxonomy" id="995084"/>
    <lineage>
        <taxon>Bacteria</taxon>
        <taxon>Bacillati</taxon>
        <taxon>Actinomycetota</taxon>
        <taxon>Actinomycetes</taxon>
        <taxon>Streptosporangiales</taxon>
        <taxon>Nocardiopsidaceae</taxon>
        <taxon>Streptomonospora</taxon>
    </lineage>
</organism>
<comment type="caution">
    <text evidence="9">The sequence shown here is derived from an EMBL/GenBank/DDBJ whole genome shotgun (WGS) entry which is preliminary data.</text>
</comment>
<sequence length="137" mass="14237">MDDFAQPLLQGQGWPQLVALGVALVLCTLIGLERELRQKNAGLRTHTLVGVGAALFMVVSKYAFFDVIRNEDITLDPSRVAAQIASGIGFVGAGVIFVRQDIVRGLTTAATIWGAAAVGPAAGAVLWLVAAAVTAAH</sequence>
<gene>
    <name evidence="9" type="ORF">ACFQZU_10260</name>
</gene>
<keyword evidence="4 7" id="KW-0812">Transmembrane</keyword>
<feature type="non-terminal residue" evidence="9">
    <location>
        <position position="137"/>
    </location>
</feature>
<feature type="transmembrane region" description="Helical" evidence="7">
    <location>
        <begin position="45"/>
        <end position="65"/>
    </location>
</feature>
<evidence type="ECO:0000256" key="6">
    <source>
        <dbReference type="ARBA" id="ARBA00023136"/>
    </source>
</evidence>
<evidence type="ECO:0000313" key="9">
    <source>
        <dbReference type="EMBL" id="MFD0801697.1"/>
    </source>
</evidence>
<evidence type="ECO:0000256" key="4">
    <source>
        <dbReference type="ARBA" id="ARBA00022692"/>
    </source>
</evidence>
<proteinExistence type="inferred from homology"/>
<keyword evidence="5 7" id="KW-1133">Transmembrane helix</keyword>
<dbReference type="Pfam" id="PF02308">
    <property type="entry name" value="MgtC"/>
    <property type="match status" value="1"/>
</dbReference>
<accession>A0ABW3BED0</accession>
<feature type="transmembrane region" description="Helical" evidence="7">
    <location>
        <begin position="14"/>
        <end position="33"/>
    </location>
</feature>
<feature type="transmembrane region" description="Helical" evidence="7">
    <location>
        <begin position="110"/>
        <end position="136"/>
    </location>
</feature>
<evidence type="ECO:0000313" key="10">
    <source>
        <dbReference type="Proteomes" id="UP001596956"/>
    </source>
</evidence>
<comment type="similarity">
    <text evidence="2">Belongs to the MgtC/SapB family.</text>
</comment>
<evidence type="ECO:0000256" key="3">
    <source>
        <dbReference type="ARBA" id="ARBA00022475"/>
    </source>
</evidence>
<evidence type="ECO:0000256" key="2">
    <source>
        <dbReference type="ARBA" id="ARBA00009298"/>
    </source>
</evidence>
<feature type="domain" description="MgtC/SapB/SrpB/YhiD N-terminal" evidence="8">
    <location>
        <begin position="20"/>
        <end position="136"/>
    </location>
</feature>
<name>A0ABW3BED0_9ACTN</name>
<evidence type="ECO:0000256" key="1">
    <source>
        <dbReference type="ARBA" id="ARBA00004651"/>
    </source>
</evidence>
<evidence type="ECO:0000256" key="5">
    <source>
        <dbReference type="ARBA" id="ARBA00022989"/>
    </source>
</evidence>
<evidence type="ECO:0000256" key="7">
    <source>
        <dbReference type="SAM" id="Phobius"/>
    </source>
</evidence>
<dbReference type="PANTHER" id="PTHR33778">
    <property type="entry name" value="PROTEIN MGTC"/>
    <property type="match status" value="1"/>
</dbReference>
<dbReference type="InterPro" id="IPR003416">
    <property type="entry name" value="MgtC/SapB/SrpB/YhiD_fam"/>
</dbReference>
<dbReference type="EMBL" id="JBHTHR010000276">
    <property type="protein sequence ID" value="MFD0801697.1"/>
    <property type="molecule type" value="Genomic_DNA"/>
</dbReference>
<dbReference type="Proteomes" id="UP001596956">
    <property type="component" value="Unassembled WGS sequence"/>
</dbReference>
<reference evidence="10" key="1">
    <citation type="journal article" date="2019" name="Int. J. Syst. Evol. Microbiol.">
        <title>The Global Catalogue of Microorganisms (GCM) 10K type strain sequencing project: providing services to taxonomists for standard genome sequencing and annotation.</title>
        <authorList>
            <consortium name="The Broad Institute Genomics Platform"/>
            <consortium name="The Broad Institute Genome Sequencing Center for Infectious Disease"/>
            <person name="Wu L."/>
            <person name="Ma J."/>
        </authorList>
    </citation>
    <scope>NUCLEOTIDE SEQUENCE [LARGE SCALE GENOMIC DNA]</scope>
    <source>
        <strain evidence="10">CCUG 63369</strain>
    </source>
</reference>
<protein>
    <submittedName>
        <fullName evidence="9">MgtC/SapB family protein</fullName>
    </submittedName>
</protein>
<keyword evidence="3" id="KW-1003">Cell membrane</keyword>
<evidence type="ECO:0000259" key="8">
    <source>
        <dbReference type="Pfam" id="PF02308"/>
    </source>
</evidence>
<feature type="transmembrane region" description="Helical" evidence="7">
    <location>
        <begin position="80"/>
        <end position="98"/>
    </location>
</feature>
<comment type="subcellular location">
    <subcellularLocation>
        <location evidence="1">Cell membrane</location>
        <topology evidence="1">Multi-pass membrane protein</topology>
    </subcellularLocation>
</comment>
<dbReference type="InterPro" id="IPR049177">
    <property type="entry name" value="MgtC_SapB_SrpB_YhiD_N"/>
</dbReference>
<keyword evidence="10" id="KW-1185">Reference proteome</keyword>